<dbReference type="EMBL" id="LACC01000007">
    <property type="protein sequence ID" value="KJZ49588.1"/>
    <property type="molecule type" value="Genomic_DNA"/>
</dbReference>
<keyword evidence="3" id="KW-0238">DNA-binding</keyword>
<dbReference type="Gene3D" id="1.10.10.60">
    <property type="entry name" value="Homeodomain-like"/>
    <property type="match status" value="1"/>
</dbReference>
<keyword evidence="4" id="KW-0010">Activator</keyword>
<accession>A0A0F4TYT0</accession>
<dbReference type="OrthoDB" id="6003540at2"/>
<dbReference type="GO" id="GO:0009893">
    <property type="term" value="P:positive regulation of metabolic process"/>
    <property type="evidence" value="ECO:0007669"/>
    <property type="project" value="UniProtKB-ARBA"/>
</dbReference>
<protein>
    <submittedName>
        <fullName evidence="8">Membrane protein</fullName>
    </submittedName>
</protein>
<evidence type="ECO:0000313" key="9">
    <source>
        <dbReference type="Proteomes" id="UP000033588"/>
    </source>
</evidence>
<evidence type="ECO:0000256" key="1">
    <source>
        <dbReference type="ARBA" id="ARBA00004496"/>
    </source>
</evidence>
<sequence length="331" mass="36988">MTTLQAATANSVGLNLSLMCREPVFTSRSAQETQRLMGQALVEHELDWPRGGVDTALYRGQVASCELYALRYGGQVEIRPQPFEDFVLVQMPLRGRATLDSDGMGYSVSPGEVAILSPREQARVVWEEGCEQLILKLPRALLDASQRALADDLPSGFTLAPVSRLQRPLAMRWFRLVSELLEHLPEGEASATPSRWLQHLEQSLPLFLLSHCGIAQQESLSPRQPTRQLQKIDACMREHLVQGITLAELAVAVGVSIRSLNTLCQREYGQSPMDRLRGLRLEAAREFMLARPNSSVTEVALEFGFGHVGRFANYYRQRFGELPKQTMKSQA</sequence>
<dbReference type="GO" id="GO:0005737">
    <property type="term" value="C:cytoplasm"/>
    <property type="evidence" value="ECO:0007669"/>
    <property type="project" value="UniProtKB-SubCell"/>
</dbReference>
<dbReference type="RefSeq" id="WP_046038160.1">
    <property type="nucleotide sequence ID" value="NZ_LACC01000007.1"/>
</dbReference>
<comment type="caution">
    <text evidence="8">The sequence shown here is derived from an EMBL/GenBank/DDBJ whole genome shotgun (WGS) entry which is preliminary data.</text>
</comment>
<evidence type="ECO:0000256" key="5">
    <source>
        <dbReference type="ARBA" id="ARBA00023163"/>
    </source>
</evidence>
<dbReference type="InterPro" id="IPR035418">
    <property type="entry name" value="AraC-bd_2"/>
</dbReference>
<dbReference type="InterPro" id="IPR018060">
    <property type="entry name" value="HTH_AraC"/>
</dbReference>
<dbReference type="PROSITE" id="PS01124">
    <property type="entry name" value="HTH_ARAC_FAMILY_2"/>
    <property type="match status" value="1"/>
</dbReference>
<comment type="subcellular location">
    <subcellularLocation>
        <location evidence="1">Cytoplasm</location>
    </subcellularLocation>
</comment>
<feature type="domain" description="HTH araC/xylS-type" evidence="7">
    <location>
        <begin position="230"/>
        <end position="329"/>
    </location>
</feature>
<dbReference type="PROSITE" id="PS00041">
    <property type="entry name" value="HTH_ARAC_FAMILY_1"/>
    <property type="match status" value="1"/>
</dbReference>
<dbReference type="InterPro" id="IPR050204">
    <property type="entry name" value="AraC_XylS_family_regulators"/>
</dbReference>
<dbReference type="GO" id="GO:0043565">
    <property type="term" value="F:sequence-specific DNA binding"/>
    <property type="evidence" value="ECO:0007669"/>
    <property type="project" value="InterPro"/>
</dbReference>
<evidence type="ECO:0000259" key="7">
    <source>
        <dbReference type="PROSITE" id="PS01124"/>
    </source>
</evidence>
<evidence type="ECO:0000256" key="2">
    <source>
        <dbReference type="ARBA" id="ARBA00023015"/>
    </source>
</evidence>
<organism evidence="8 9">
    <name type="scientific">Pseudomonas fluorescens</name>
    <dbReference type="NCBI Taxonomy" id="294"/>
    <lineage>
        <taxon>Bacteria</taxon>
        <taxon>Pseudomonadati</taxon>
        <taxon>Pseudomonadota</taxon>
        <taxon>Gammaproteobacteria</taxon>
        <taxon>Pseudomonadales</taxon>
        <taxon>Pseudomonadaceae</taxon>
        <taxon>Pseudomonas</taxon>
    </lineage>
</organism>
<reference evidence="8 9" key="1">
    <citation type="submission" date="2015-03" db="EMBL/GenBank/DDBJ databases">
        <title>Comparative genomics of Pseudomonas insights into diversity of traits involved in vanlence and defense.</title>
        <authorList>
            <person name="Qin Y."/>
        </authorList>
    </citation>
    <scope>NUCLEOTIDE SEQUENCE [LARGE SCALE GENOMIC DNA]</scope>
    <source>
        <strain evidence="8 9">C8</strain>
    </source>
</reference>
<dbReference type="Pfam" id="PF12833">
    <property type="entry name" value="HTH_18"/>
    <property type="match status" value="1"/>
</dbReference>
<dbReference type="GO" id="GO:0003700">
    <property type="term" value="F:DNA-binding transcription factor activity"/>
    <property type="evidence" value="ECO:0007669"/>
    <property type="project" value="InterPro"/>
</dbReference>
<evidence type="ECO:0000256" key="6">
    <source>
        <dbReference type="ARBA" id="ARBA00037345"/>
    </source>
</evidence>
<name>A0A0F4TYT0_PSEFL</name>
<proteinExistence type="predicted"/>
<dbReference type="InterPro" id="IPR018062">
    <property type="entry name" value="HTH_AraC-typ_CS"/>
</dbReference>
<dbReference type="SUPFAM" id="SSF46689">
    <property type="entry name" value="Homeodomain-like"/>
    <property type="match status" value="2"/>
</dbReference>
<dbReference type="Proteomes" id="UP000033588">
    <property type="component" value="Unassembled WGS sequence"/>
</dbReference>
<dbReference type="PATRIC" id="fig|294.132.peg.5525"/>
<dbReference type="PANTHER" id="PTHR46796:SF6">
    <property type="entry name" value="ARAC SUBFAMILY"/>
    <property type="match status" value="1"/>
</dbReference>
<dbReference type="InterPro" id="IPR009057">
    <property type="entry name" value="Homeodomain-like_sf"/>
</dbReference>
<keyword evidence="2" id="KW-0805">Transcription regulation</keyword>
<comment type="function">
    <text evidence="6">Regulatory protein of the TOL plasmid xyl operons. XylS activates the xylXYZLTEGFJQKIH operon required for the degradation of toluene, m-xylene and p-xylene.</text>
</comment>
<dbReference type="PANTHER" id="PTHR46796">
    <property type="entry name" value="HTH-TYPE TRANSCRIPTIONAL ACTIVATOR RHAS-RELATED"/>
    <property type="match status" value="1"/>
</dbReference>
<gene>
    <name evidence="8" type="ORF">VC35_04925</name>
</gene>
<dbReference type="SMART" id="SM00342">
    <property type="entry name" value="HTH_ARAC"/>
    <property type="match status" value="1"/>
</dbReference>
<keyword evidence="5" id="KW-0804">Transcription</keyword>
<evidence type="ECO:0000256" key="3">
    <source>
        <dbReference type="ARBA" id="ARBA00023125"/>
    </source>
</evidence>
<dbReference type="AlphaFoldDB" id="A0A0F4TYT0"/>
<dbReference type="Pfam" id="PF14525">
    <property type="entry name" value="AraC_binding_2"/>
    <property type="match status" value="1"/>
</dbReference>
<evidence type="ECO:0000313" key="8">
    <source>
        <dbReference type="EMBL" id="KJZ49588.1"/>
    </source>
</evidence>
<evidence type="ECO:0000256" key="4">
    <source>
        <dbReference type="ARBA" id="ARBA00023159"/>
    </source>
</evidence>